<gene>
    <name evidence="1" type="ORF">rsdtw13_19340</name>
</gene>
<sequence>MKTEKFYFKKEQIIINGVKLDFFSIDNLPEEIPPSNCPILDDVKKKICTYF</sequence>
<dbReference type="Proteomes" id="UP001058074">
    <property type="component" value="Unassembled WGS sequence"/>
</dbReference>
<reference evidence="1" key="1">
    <citation type="journal article" date="2025" name="Int. J. Syst. Evol. Microbiol.">
        <title>Inconstantimicrobium mannanitabidum sp. nov., a novel member of the family Clostridiaceae isolated from anoxic soil under the treatment of reductive soil disinfestation.</title>
        <authorList>
            <person name="Ueki A."/>
            <person name="Tonouchi A."/>
            <person name="Honma S."/>
            <person name="Kaku N."/>
            <person name="Ueki K."/>
        </authorList>
    </citation>
    <scope>NUCLEOTIDE SEQUENCE</scope>
    <source>
        <strain evidence="1">TW13</strain>
    </source>
</reference>
<dbReference type="EMBL" id="BROD01000001">
    <property type="protein sequence ID" value="GKX66676.1"/>
    <property type="molecule type" value="Genomic_DNA"/>
</dbReference>
<protein>
    <submittedName>
        <fullName evidence="1">Uncharacterized protein</fullName>
    </submittedName>
</protein>
<evidence type="ECO:0000313" key="1">
    <source>
        <dbReference type="EMBL" id="GKX66676.1"/>
    </source>
</evidence>
<keyword evidence="2" id="KW-1185">Reference proteome</keyword>
<organism evidence="1 2">
    <name type="scientific">Inconstantimicrobium mannanitabidum</name>
    <dbReference type="NCBI Taxonomy" id="1604901"/>
    <lineage>
        <taxon>Bacteria</taxon>
        <taxon>Bacillati</taxon>
        <taxon>Bacillota</taxon>
        <taxon>Clostridia</taxon>
        <taxon>Eubacteriales</taxon>
        <taxon>Clostridiaceae</taxon>
        <taxon>Inconstantimicrobium</taxon>
    </lineage>
</organism>
<proteinExistence type="predicted"/>
<comment type="caution">
    <text evidence="1">The sequence shown here is derived from an EMBL/GenBank/DDBJ whole genome shotgun (WGS) entry which is preliminary data.</text>
</comment>
<accession>A0ACB5RD37</accession>
<name>A0ACB5RD37_9CLOT</name>
<evidence type="ECO:0000313" key="2">
    <source>
        <dbReference type="Proteomes" id="UP001058074"/>
    </source>
</evidence>